<sequence length="97" mass="10422">MKKTLIAAGLATLLMGPATAQTAREQFEAGGMESFTNLEQSIGRELLRLGVPEDCLGQIQMTDVRAISALVANDGADEDSTRGQIRRIIERTCGDLN</sequence>
<protein>
    <submittedName>
        <fullName evidence="2">Uncharacterized protein</fullName>
    </submittedName>
</protein>
<dbReference type="AlphaFoldDB" id="A0A7S9LS52"/>
<evidence type="ECO:0000256" key="1">
    <source>
        <dbReference type="SAM" id="SignalP"/>
    </source>
</evidence>
<gene>
    <name evidence="2" type="ORF">I0K15_19610</name>
</gene>
<evidence type="ECO:0000313" key="3">
    <source>
        <dbReference type="Proteomes" id="UP000594800"/>
    </source>
</evidence>
<dbReference type="Proteomes" id="UP000594800">
    <property type="component" value="Chromosome"/>
</dbReference>
<feature type="signal peptide" evidence="1">
    <location>
        <begin position="1"/>
        <end position="20"/>
    </location>
</feature>
<keyword evidence="1" id="KW-0732">Signal</keyword>
<reference evidence="2 3" key="1">
    <citation type="submission" date="2020-11" db="EMBL/GenBank/DDBJ databases">
        <title>Description of Pontivivens ytuae sp. nov. isolated from deep sea sediment of Mariana Trench.</title>
        <authorList>
            <person name="Wang Z."/>
            <person name="Sun Q.-L."/>
            <person name="Xu X.-D."/>
            <person name="Tang Y.-Z."/>
            <person name="Zhang J."/>
        </authorList>
    </citation>
    <scope>NUCLEOTIDE SEQUENCE [LARGE SCALE GENOMIC DNA]</scope>
    <source>
        <strain evidence="2 3">MT2928</strain>
    </source>
</reference>
<organism evidence="2 3">
    <name type="scientific">Pontivivens ytuae</name>
    <dbReference type="NCBI Taxonomy" id="2789856"/>
    <lineage>
        <taxon>Bacteria</taxon>
        <taxon>Pseudomonadati</taxon>
        <taxon>Pseudomonadota</taxon>
        <taxon>Alphaproteobacteria</taxon>
        <taxon>Rhodobacterales</taxon>
        <taxon>Paracoccaceae</taxon>
        <taxon>Pontivivens</taxon>
    </lineage>
</organism>
<accession>A0A7S9LS52</accession>
<dbReference type="KEGG" id="poz:I0K15_19610"/>
<dbReference type="EMBL" id="CP064942">
    <property type="protein sequence ID" value="QPH53950.1"/>
    <property type="molecule type" value="Genomic_DNA"/>
</dbReference>
<feature type="chain" id="PRO_5032376146" evidence="1">
    <location>
        <begin position="21"/>
        <end position="97"/>
    </location>
</feature>
<dbReference type="RefSeq" id="WP_196103159.1">
    <property type="nucleotide sequence ID" value="NZ_CP064942.1"/>
</dbReference>
<name>A0A7S9LS52_9RHOB</name>
<evidence type="ECO:0000313" key="2">
    <source>
        <dbReference type="EMBL" id="QPH53950.1"/>
    </source>
</evidence>
<keyword evidence="3" id="KW-1185">Reference proteome</keyword>
<proteinExistence type="predicted"/>